<reference evidence="1" key="1">
    <citation type="submission" date="2019-08" db="EMBL/GenBank/DDBJ databases">
        <authorList>
            <person name="Kucharzyk K."/>
            <person name="Murdoch R.W."/>
            <person name="Higgins S."/>
            <person name="Loffler F."/>
        </authorList>
    </citation>
    <scope>NUCLEOTIDE SEQUENCE</scope>
</reference>
<sequence>MEPIYPVNPPMIAIGISTNALLVPSNPLNGNNLGKANQGAAATLAQSYWPNIVDNTTPTATTEISMKP</sequence>
<comment type="caution">
    <text evidence="1">The sequence shown here is derived from an EMBL/GenBank/DDBJ whole genome shotgun (WGS) entry which is preliminary data.</text>
</comment>
<dbReference type="EMBL" id="VSSQ01117623">
    <property type="protein sequence ID" value="MPN51973.1"/>
    <property type="molecule type" value="Genomic_DNA"/>
</dbReference>
<evidence type="ECO:0000313" key="1">
    <source>
        <dbReference type="EMBL" id="MPN51973.1"/>
    </source>
</evidence>
<accession>A0A645IXP2</accession>
<proteinExistence type="predicted"/>
<organism evidence="1">
    <name type="scientific">bioreactor metagenome</name>
    <dbReference type="NCBI Taxonomy" id="1076179"/>
    <lineage>
        <taxon>unclassified sequences</taxon>
        <taxon>metagenomes</taxon>
        <taxon>ecological metagenomes</taxon>
    </lineage>
</organism>
<protein>
    <submittedName>
        <fullName evidence="1">Uncharacterized protein</fullName>
    </submittedName>
</protein>
<dbReference type="AlphaFoldDB" id="A0A645IXP2"/>
<gene>
    <name evidence="1" type="ORF">SDC9_199625</name>
</gene>
<name>A0A645IXP2_9ZZZZ</name>